<dbReference type="GO" id="GO:0008234">
    <property type="term" value="F:cysteine-type peptidase activity"/>
    <property type="evidence" value="ECO:0007669"/>
    <property type="project" value="InterPro"/>
</dbReference>
<feature type="region of interest" description="Disordered" evidence="10">
    <location>
        <begin position="769"/>
        <end position="824"/>
    </location>
</feature>
<feature type="region of interest" description="Disordered" evidence="10">
    <location>
        <begin position="489"/>
        <end position="546"/>
    </location>
</feature>
<evidence type="ECO:0000259" key="12">
    <source>
        <dbReference type="PROSITE" id="PS51493"/>
    </source>
</evidence>
<keyword evidence="2" id="KW-0645">Protease</keyword>
<keyword evidence="8 11" id="KW-1133">Transmembrane helix</keyword>
<dbReference type="InterPro" id="IPR008760">
    <property type="entry name" value="EAV_peptidase_S32"/>
</dbReference>
<organism evidence="15">
    <name type="scientific">Kibale red colobus virus 1</name>
    <dbReference type="NCBI Taxonomy" id="1885929"/>
    <lineage>
        <taxon>Viruses</taxon>
        <taxon>Riboviria</taxon>
        <taxon>Orthornavirae</taxon>
        <taxon>Pisuviricota</taxon>
        <taxon>Pisoniviricetes</taxon>
        <taxon>Nidovirales</taxon>
        <taxon>Arnidovirineae</taxon>
        <taxon>Arteriviridae</taxon>
        <taxon>Simarterivirinae</taxon>
        <taxon>Zetaarterivirus</taxon>
        <taxon>Zetaarterivirus ugarco</taxon>
        <taxon>Zetaarterivirus ugarco 1</taxon>
    </lineage>
</organism>
<feature type="transmembrane region" description="Helical" evidence="11">
    <location>
        <begin position="1305"/>
        <end position="1326"/>
    </location>
</feature>
<dbReference type="Pfam" id="PF05579">
    <property type="entry name" value="Peptidase_S32"/>
    <property type="match status" value="1"/>
</dbReference>
<proteinExistence type="predicted"/>
<dbReference type="SUPFAM" id="SSF50494">
    <property type="entry name" value="Trypsin-like serine proteases"/>
    <property type="match status" value="1"/>
</dbReference>
<feature type="compositionally biased region" description="Low complexity" evidence="10">
    <location>
        <begin position="771"/>
        <end position="802"/>
    </location>
</feature>
<feature type="transmembrane region" description="Helical" evidence="11">
    <location>
        <begin position="1671"/>
        <end position="1692"/>
    </location>
</feature>
<dbReference type="GO" id="GO:0004252">
    <property type="term" value="F:serine-type endopeptidase activity"/>
    <property type="evidence" value="ECO:0007669"/>
    <property type="project" value="InterPro"/>
</dbReference>
<dbReference type="InterPro" id="IPR008743">
    <property type="entry name" value="Arterivirus_Nsp2_C33"/>
</dbReference>
<dbReference type="InterPro" id="IPR038451">
    <property type="entry name" value="Arteri_nsp7a_sf"/>
</dbReference>
<dbReference type="GO" id="GO:0006508">
    <property type="term" value="P:proteolysis"/>
    <property type="evidence" value="ECO:0007669"/>
    <property type="project" value="UniProtKB-KW"/>
</dbReference>
<keyword evidence="7" id="KW-1043">Host membrane</keyword>
<dbReference type="GO" id="GO:0075523">
    <property type="term" value="P:viral translational frameshifting"/>
    <property type="evidence" value="ECO:0007669"/>
    <property type="project" value="UniProtKB-KW"/>
</dbReference>
<reference evidence="15" key="1">
    <citation type="submission" date="2016-07" db="EMBL/GenBank/DDBJ databases">
        <title>Within-host evolution and adaptation of simian arteriviruses in cynomolgus (crab-eating) macaques.</title>
        <authorList>
            <person name="Moncla L.H."/>
            <person name="Weiler A.M."/>
            <person name="Barry G."/>
            <person name="Weinfurter J.T."/>
            <person name="Dinis J.M."/>
            <person name="Charlier O."/>
            <person name="Lauck M."/>
            <person name="Bailey A.L."/>
            <person name="Wahl-Jensen V."/>
            <person name="Nelson C.W."/>
            <person name="Johnson J.C."/>
            <person name="Cai Y."/>
            <person name="Goldberg T.L."/>
            <person name="O'Connor D.H."/>
            <person name="Jahrling P.B."/>
            <person name="Kuhn J.H."/>
            <person name="Friedrich T.C."/>
        </authorList>
    </citation>
    <scope>NUCLEOTIDE SEQUENCE</scope>
    <source>
        <strain evidence="15">KRCV-1_P4-D12</strain>
    </source>
</reference>
<evidence type="ECO:0000256" key="10">
    <source>
        <dbReference type="SAM" id="MobiDB-lite"/>
    </source>
</evidence>
<dbReference type="InterPro" id="IPR038154">
    <property type="entry name" value="AV_PCPbeta_sf"/>
</dbReference>
<feature type="transmembrane region" description="Helical" evidence="11">
    <location>
        <begin position="989"/>
        <end position="1008"/>
    </location>
</feature>
<dbReference type="CDD" id="cd22528">
    <property type="entry name" value="av_Nsp3_ER-remodelling"/>
    <property type="match status" value="1"/>
</dbReference>
<feature type="compositionally biased region" description="Pro residues" evidence="10">
    <location>
        <begin position="508"/>
        <end position="518"/>
    </location>
</feature>
<accession>A0A1L5YNK0</accession>
<evidence type="ECO:0000256" key="2">
    <source>
        <dbReference type="ARBA" id="ARBA00022670"/>
    </source>
</evidence>
<feature type="transmembrane region" description="Helical" evidence="11">
    <location>
        <begin position="1746"/>
        <end position="1765"/>
    </location>
</feature>
<protein>
    <submittedName>
        <fullName evidence="15">Polyprotein</fullName>
    </submittedName>
</protein>
<feature type="domain" description="Peptidase C32" evidence="14">
    <location>
        <begin position="366"/>
        <end position="475"/>
    </location>
</feature>
<evidence type="ECO:0000256" key="3">
    <source>
        <dbReference type="ARBA" id="ARBA00022692"/>
    </source>
</evidence>
<comment type="subcellular location">
    <subcellularLocation>
        <location evidence="1">Host membrane</location>
        <topology evidence="1">Multi-pass membrane protein</topology>
    </subcellularLocation>
</comment>
<keyword evidence="9 11" id="KW-0472">Membrane</keyword>
<evidence type="ECO:0000256" key="11">
    <source>
        <dbReference type="SAM" id="Phobius"/>
    </source>
</evidence>
<feature type="domain" description="Peptidase C33" evidence="13">
    <location>
        <begin position="603"/>
        <end position="704"/>
    </location>
</feature>
<keyword evidence="6" id="KW-0378">Hydrolase</keyword>
<dbReference type="PROSITE" id="PS51493">
    <property type="entry name" value="AV_NSP4_PRO"/>
    <property type="match status" value="1"/>
</dbReference>
<dbReference type="EMBL" id="KX656702">
    <property type="protein sequence ID" value="APP93321.1"/>
    <property type="molecule type" value="Genomic_RNA"/>
</dbReference>
<dbReference type="InterPro" id="IPR031932">
    <property type="entry name" value="Arteri_nsp7a"/>
</dbReference>
<feature type="transmembrane region" description="Helical" evidence="11">
    <location>
        <begin position="1202"/>
        <end position="1221"/>
    </location>
</feature>
<evidence type="ECO:0000313" key="15">
    <source>
        <dbReference type="EMBL" id="APP93321.1"/>
    </source>
</evidence>
<keyword evidence="4" id="KW-0479">Metal-binding</keyword>
<feature type="transmembrane region" description="Helical" evidence="11">
    <location>
        <begin position="1633"/>
        <end position="1659"/>
    </location>
</feature>
<dbReference type="Pfam" id="PF05411">
    <property type="entry name" value="Peptidase_C32"/>
    <property type="match status" value="2"/>
</dbReference>
<evidence type="ECO:0000256" key="9">
    <source>
        <dbReference type="ARBA" id="ARBA00023136"/>
    </source>
</evidence>
<evidence type="ECO:0000256" key="1">
    <source>
        <dbReference type="ARBA" id="ARBA00004301"/>
    </source>
</evidence>
<evidence type="ECO:0000259" key="14">
    <source>
        <dbReference type="PROSITE" id="PS51540"/>
    </source>
</evidence>
<dbReference type="GO" id="GO:0033644">
    <property type="term" value="C:host cell membrane"/>
    <property type="evidence" value="ECO:0007669"/>
    <property type="project" value="UniProtKB-SubCell"/>
</dbReference>
<dbReference type="InterPro" id="IPR043504">
    <property type="entry name" value="Peptidase_S1_PA_chymotrypsin"/>
</dbReference>
<dbReference type="InterPro" id="IPR023338">
    <property type="entry name" value="Arterivirus_NSP4_peptidase"/>
</dbReference>
<dbReference type="InterPro" id="IPR009003">
    <property type="entry name" value="Peptidase_S1_PA"/>
</dbReference>
<keyword evidence="5" id="KW-0688">Ribosomal frameshifting</keyword>
<evidence type="ECO:0000256" key="7">
    <source>
        <dbReference type="ARBA" id="ARBA00022870"/>
    </source>
</evidence>
<feature type="domain" description="Peptidase S32" evidence="12">
    <location>
        <begin position="1424"/>
        <end position="1625"/>
    </location>
</feature>
<dbReference type="PROSITE" id="PS51538">
    <property type="entry name" value="AV_CP"/>
    <property type="match status" value="1"/>
</dbReference>
<name>A0A1L5YNK0_9NIDO</name>
<evidence type="ECO:0000256" key="5">
    <source>
        <dbReference type="ARBA" id="ARBA00022758"/>
    </source>
</evidence>
<evidence type="ECO:0000256" key="6">
    <source>
        <dbReference type="ARBA" id="ARBA00022801"/>
    </source>
</evidence>
<dbReference type="GO" id="GO:0019082">
    <property type="term" value="P:viral protein processing"/>
    <property type="evidence" value="ECO:0007669"/>
    <property type="project" value="InterPro"/>
</dbReference>
<keyword evidence="3 11" id="KW-0812">Transmembrane</keyword>
<dbReference type="Gene3D" id="3.30.1330.220">
    <property type="entry name" value="Arterivirus nonstructural protein 7 alpha"/>
    <property type="match status" value="1"/>
</dbReference>
<dbReference type="Pfam" id="PF16749">
    <property type="entry name" value="Arteri_nsp7a"/>
    <property type="match status" value="1"/>
</dbReference>
<dbReference type="Pfam" id="PF05412">
    <property type="entry name" value="Peptidase_C33"/>
    <property type="match status" value="1"/>
</dbReference>
<feature type="domain" description="Peptidase C32" evidence="14">
    <location>
        <begin position="237"/>
        <end position="348"/>
    </location>
</feature>
<dbReference type="GO" id="GO:0046872">
    <property type="term" value="F:metal ion binding"/>
    <property type="evidence" value="ECO:0007669"/>
    <property type="project" value="UniProtKB-KW"/>
</dbReference>
<evidence type="ECO:0000259" key="13">
    <source>
        <dbReference type="PROSITE" id="PS51538"/>
    </source>
</evidence>
<evidence type="ECO:0000256" key="4">
    <source>
        <dbReference type="ARBA" id="ARBA00022723"/>
    </source>
</evidence>
<sequence length="2048" mass="221662">MICTCSNDNFVVRIAGEYVCVRCTHTRPEHPIRRGSSRELEPYIRYLSPEVAAIYAQVPGECWLEFVGALVNALDAWTKPGLAESYVREIVAAGALTPDYVRLQTELVSAIWVECYGPVAGAICYASPNHISVPFFPAARLALVRRCTYRGLARIVPFPEWHVGSDVYHFNGNTFYETEDTVMWKRGVTPGTAPAPADRVDFAVRVRFTIPECFLAYKSWLGREIGSGTLNEPEGSLAFENGTCWAELFPDVRSELSIARTFGYQLPWGAQGGYIMRRVAINGLKLVKNPEGQRIAYTFHAGSWLGHIGWASDPLPEGAAVVSRFDVVHFNAISPYPAFRLPKRVYFGGNSVSSVPYIPEDPKFADFLQPGFCWVLLFPPYMRKEEVKRAVLAGQLSSCGVPGSYLKHRLTARLLTAVVDPYGSWFVTARPGDDFQRHVSVLPPGPDEVELGRISVVPINSSSPDFNFGFGYRYGKRKGGKKLQPITFGAAPDVTVPDVTGSEVSPSPEQPAPQPAPAPENDSAASPPPVTRPVPKPRTKVGLKPLNIPTPQVREAATALPPTLGPSKASQVAAPTYGGLRVVAPNVERCTKVHGNVNSGERLADVPSDGGCGVHVINQLLSHIKGLTPIYPKMQWAYAQWLDNDQMGQVLCSLKLPVGQGTCTHCQYVVKIVDQHWELRYHKDRAFVHSPLCAHGICHTVVGPIECVENPRYVDISGLLEFSDKFSSGTEFVKLASALGESGHCRRVSPRRKWYLELLGRKSATDVPFVESPGSSASPPAEGPAILSVSTSTTTTNSDSASNVPTERGACSNQQAEESVGTAPMDDSGTIPVRLKDRIKHWTFDVYVDVSRQVSHLRPHLLHFLHGSNRAVHPGTYTAALLFMCICMLLCLHAQFIGIALLAVPLYLCHARQSIRVLSLFAVFLYVAALFLSDEHHLCAVDDNQCLQFLHSLQQRFSTNPPRFLTPGPITTGAVFVNYFWGAVVLGYFLYYLGFLLDIGLVGLVAGYNRICWRCLRPCIRTAPEELVLLTVPASRIHRATVLDVCDNYSSPPVDIVKQATGYAGCYKGQLPSVASVCCNVPAAKVDVKKVSAKTVCSIPTSPSEAVKALQVLNARGQLGYENHSVEAVTVLPCANPFFPYDTSSSKIVTVCAFTYNLFTELGIDTSLLTIGDGDFFKAMGVEKPKSFCLAALRKRVGGKKAALLAALAWVLFWVLLGAFLQSPVACGYGTNDRFCVNVYGVPVVGNHGVCAYGYCASPQGVLHQGILNVPLSSITLPVIVFLTVIFAVFWKFHLLGYVYSVLPFFLPNLPLVVPLRVLICIAGSLRVPLQFNIIHLAATFYMDPAGGVLTAVIAASAWALGRFTGVGGLVTPYDIHRVVKSSRDAVALANAPHGTYLAAVRDAALSGNNKLFLSNSIGYMLEGALRTGTPATNTRRICGEKVGVCGVFQRGVDHIIITASHVLGNGDVGVVEIEGQRREVTFKKTGDFAVGNITGLKGAYPTYREAPNHIGRAYWLCANGVESGFVGTDGCVVYTGPGDSGSPVVTPSGDLIGIHTGSDTFGCGAISKSDGHVIVGPVKLSEMARYYAGPLQKTPTKMPRNVVGDCENVPLTLARVIADSVKPEGKLGTIQLVVASMVLWRLCVTPLAVPLVIAFFVVNEIAPRSIVRGAYGFILFALSMLPGFGPKILLIRALTAALNRNQTSLAFHLGTAVIAFLNDWLVSGDHIFALHECSFYVFGYNQDKFVVLAIGGVVFLTAAVLEAFGYEKVSLLLSGNGSFDPAFFVRYVQEGVREGVASTIATESLSGALAVNLSAEELEFLNAIVPCKAFASASNLSKAMGDFQQSQAAKQLRRALAGVQATANTTAALATLDQFLSTKVRGPRTGDTVVYLGKPRGEIFDGYVGETQVILKPVRTQSVAGVTCTICEVTVPTEAMSKHPVPEDAVTPIALENDARKLSRQDRDREEIKRDSEKIGVVTVSGKQYTKFWDKVTGDVWYSDEAAFPESPAQAAMALNVSTDLTTAEKERLSQLIQKLAKLRSEEALNS</sequence>
<dbReference type="InterPro" id="IPR025773">
    <property type="entry name" value="AV_PCPbeta"/>
</dbReference>
<evidence type="ECO:0000256" key="8">
    <source>
        <dbReference type="ARBA" id="ARBA00022989"/>
    </source>
</evidence>
<feature type="transmembrane region" description="Helical" evidence="11">
    <location>
        <begin position="879"/>
        <end position="908"/>
    </location>
</feature>
<feature type="transmembrane region" description="Helical" evidence="11">
    <location>
        <begin position="1346"/>
        <end position="1371"/>
    </location>
</feature>
<dbReference type="Gene3D" id="3.90.70.160">
    <property type="match status" value="1"/>
</dbReference>
<dbReference type="PROSITE" id="PS51540">
    <property type="entry name" value="AV_PCP_BETA"/>
    <property type="match status" value="2"/>
</dbReference>
<feature type="transmembrane region" description="Helical" evidence="11">
    <location>
        <begin position="915"/>
        <end position="933"/>
    </location>
</feature>
<feature type="transmembrane region" description="Helical" evidence="11">
    <location>
        <begin position="1275"/>
        <end position="1293"/>
    </location>
</feature>
<dbReference type="Gene3D" id="2.40.10.10">
    <property type="entry name" value="Trypsin-like serine proteases"/>
    <property type="match status" value="2"/>
</dbReference>
<dbReference type="Gene3D" id="3.90.70.70">
    <property type="entry name" value="Arterivirus papain-like cysteine protease beta domain"/>
    <property type="match status" value="2"/>
</dbReference>